<proteinExistence type="predicted"/>
<protein>
    <submittedName>
        <fullName evidence="5">Putative HC-toxin synthetase</fullName>
    </submittedName>
</protein>
<dbReference type="GO" id="GO:0016874">
    <property type="term" value="F:ligase activity"/>
    <property type="evidence" value="ECO:0007669"/>
    <property type="project" value="UniProtKB-KW"/>
</dbReference>
<dbReference type="GO" id="GO:0031177">
    <property type="term" value="F:phosphopantetheine binding"/>
    <property type="evidence" value="ECO:0007669"/>
    <property type="project" value="TreeGrafter"/>
</dbReference>
<dbReference type="STRING" id="77044.A0A1S8A5S1"/>
<feature type="domain" description="Carrier" evidence="4">
    <location>
        <begin position="275"/>
        <end position="337"/>
    </location>
</feature>
<dbReference type="PANTHER" id="PTHR45527">
    <property type="entry name" value="NONRIBOSOMAL PEPTIDE SYNTHETASE"/>
    <property type="match status" value="1"/>
</dbReference>
<dbReference type="Pfam" id="PF00550">
    <property type="entry name" value="PP-binding"/>
    <property type="match status" value="1"/>
</dbReference>
<keyword evidence="2" id="KW-0597">Phosphoprotein</keyword>
<dbReference type="OMA" id="RQISEIW"/>
<organism evidence="5">
    <name type="scientific">Rosellinia necatrix</name>
    <name type="common">White root-rot fungus</name>
    <dbReference type="NCBI Taxonomy" id="77044"/>
    <lineage>
        <taxon>Eukaryota</taxon>
        <taxon>Fungi</taxon>
        <taxon>Dikarya</taxon>
        <taxon>Ascomycota</taxon>
        <taxon>Pezizomycotina</taxon>
        <taxon>Sordariomycetes</taxon>
        <taxon>Xylariomycetidae</taxon>
        <taxon>Xylariales</taxon>
        <taxon>Xylariaceae</taxon>
        <taxon>Rosellinia</taxon>
    </lineage>
</organism>
<dbReference type="GO" id="GO:0044550">
    <property type="term" value="P:secondary metabolite biosynthetic process"/>
    <property type="evidence" value="ECO:0007669"/>
    <property type="project" value="TreeGrafter"/>
</dbReference>
<dbReference type="InterPro" id="IPR009081">
    <property type="entry name" value="PP-bd_ACP"/>
</dbReference>
<dbReference type="GO" id="GO:0005737">
    <property type="term" value="C:cytoplasm"/>
    <property type="evidence" value="ECO:0007669"/>
    <property type="project" value="TreeGrafter"/>
</dbReference>
<dbReference type="Gene3D" id="1.10.1200.10">
    <property type="entry name" value="ACP-like"/>
    <property type="match status" value="1"/>
</dbReference>
<dbReference type="GO" id="GO:0043041">
    <property type="term" value="P:amino acid activation for nonribosomal peptide biosynthetic process"/>
    <property type="evidence" value="ECO:0007669"/>
    <property type="project" value="TreeGrafter"/>
</dbReference>
<sequence>MTPQLARKLDPDSVPDLKALCLGGEAFTKKLLTLWSHRLRLFQFYGPSECSINSSTREIDNPNADPPNIGLPNSAACWVIMPGSHNNDVEFIKNDPKFHDFVFYKTGDLVRWNSDGTLLFRGRADTQVKPNGQRLELGEIEYHLALEPEIHIAIALVPKAGHCQGNLVAVIMPKMGSSDRMSTQDISILYWRKDANMRHVVDGIKSKLYDVLPRYMVPKIWAFLACMPMSSFGKVARVRIRGWVEGINDEAFSKITGEISESGRNLDYATTLERQISEIWSSVIKRPRDRVGLNRPLVFLGGDLVQAQDVVARRRLQGIRISIRDVLSYQGVAEASSHATVSNAPTGSHPTTRELEILERWSTEGYMVVLKILQPNEVPSLEIIVARGELMTREDVQR</sequence>
<dbReference type="SUPFAM" id="SSF47336">
    <property type="entry name" value="ACP-like"/>
    <property type="match status" value="1"/>
</dbReference>
<keyword evidence="6" id="KW-1185">Reference proteome</keyword>
<dbReference type="InterPro" id="IPR036736">
    <property type="entry name" value="ACP-like_sf"/>
</dbReference>
<dbReference type="InterPro" id="IPR042099">
    <property type="entry name" value="ANL_N_sf"/>
</dbReference>
<dbReference type="FunFam" id="3.30.300.30:FF:000015">
    <property type="entry name" value="Nonribosomal peptide synthase SidD"/>
    <property type="match status" value="1"/>
</dbReference>
<dbReference type="SUPFAM" id="SSF56801">
    <property type="entry name" value="Acetyl-CoA synthetase-like"/>
    <property type="match status" value="1"/>
</dbReference>
<accession>A0A1S8A5S1</accession>
<evidence type="ECO:0000313" key="5">
    <source>
        <dbReference type="EMBL" id="GAW25444.1"/>
    </source>
</evidence>
<reference evidence="5" key="1">
    <citation type="submission" date="2016-03" db="EMBL/GenBank/DDBJ databases">
        <title>Draft genome sequence of Rosellinia necatrix.</title>
        <authorList>
            <person name="Kanematsu S."/>
        </authorList>
    </citation>
    <scope>NUCLEOTIDE SEQUENCE [LARGE SCALE GENOMIC DNA]</scope>
    <source>
        <strain evidence="5">W97</strain>
    </source>
</reference>
<keyword evidence="3" id="KW-0436">Ligase</keyword>
<dbReference type="Gene3D" id="3.40.50.12780">
    <property type="entry name" value="N-terminal domain of ligase-like"/>
    <property type="match status" value="1"/>
</dbReference>
<dbReference type="EMBL" id="DF977452">
    <property type="protein sequence ID" value="GAW25444.1"/>
    <property type="molecule type" value="Genomic_DNA"/>
</dbReference>
<evidence type="ECO:0000259" key="4">
    <source>
        <dbReference type="Pfam" id="PF00550"/>
    </source>
</evidence>
<gene>
    <name evidence="5" type="ORF">SAMD00023353_0700110</name>
</gene>
<dbReference type="InterPro" id="IPR045851">
    <property type="entry name" value="AMP-bd_C_sf"/>
</dbReference>
<dbReference type="PANTHER" id="PTHR45527:SF12">
    <property type="entry name" value="NONRIBOSOMAL PEPTIDE SYNTHETASE IVOA"/>
    <property type="match status" value="1"/>
</dbReference>
<evidence type="ECO:0000313" key="6">
    <source>
        <dbReference type="Proteomes" id="UP000054516"/>
    </source>
</evidence>
<keyword evidence="1" id="KW-0596">Phosphopantetheine</keyword>
<dbReference type="Gene3D" id="3.30.300.30">
    <property type="match status" value="1"/>
</dbReference>
<dbReference type="AlphaFoldDB" id="A0A1S8A5S1"/>
<evidence type="ECO:0000256" key="2">
    <source>
        <dbReference type="ARBA" id="ARBA00022553"/>
    </source>
</evidence>
<dbReference type="Gene3D" id="2.30.38.10">
    <property type="entry name" value="Luciferase, Domain 3"/>
    <property type="match status" value="1"/>
</dbReference>
<name>A0A1S8A5S1_ROSNE</name>
<dbReference type="OrthoDB" id="416786at2759"/>
<dbReference type="Proteomes" id="UP000054516">
    <property type="component" value="Unassembled WGS sequence"/>
</dbReference>
<evidence type="ECO:0000256" key="1">
    <source>
        <dbReference type="ARBA" id="ARBA00022450"/>
    </source>
</evidence>
<evidence type="ECO:0000256" key="3">
    <source>
        <dbReference type="ARBA" id="ARBA00022598"/>
    </source>
</evidence>